<sequence>LTLPEYYCKSGQIEVTETSLTKVILTAYASIFKNLHDILVMELWVGIIKIF</sequence>
<dbReference type="AlphaFoldDB" id="A0A9N9NEZ5"/>
<gene>
    <name evidence="1" type="ORF">FCALED_LOCUS14789</name>
</gene>
<dbReference type="Proteomes" id="UP000789570">
    <property type="component" value="Unassembled WGS sequence"/>
</dbReference>
<dbReference type="EMBL" id="CAJVPQ010011575">
    <property type="protein sequence ID" value="CAG8727886.1"/>
    <property type="molecule type" value="Genomic_DNA"/>
</dbReference>
<protein>
    <submittedName>
        <fullName evidence="1">6446_t:CDS:1</fullName>
    </submittedName>
</protein>
<evidence type="ECO:0000313" key="1">
    <source>
        <dbReference type="EMBL" id="CAG8727886.1"/>
    </source>
</evidence>
<organism evidence="1 2">
    <name type="scientific">Funneliformis caledonium</name>
    <dbReference type="NCBI Taxonomy" id="1117310"/>
    <lineage>
        <taxon>Eukaryota</taxon>
        <taxon>Fungi</taxon>
        <taxon>Fungi incertae sedis</taxon>
        <taxon>Mucoromycota</taxon>
        <taxon>Glomeromycotina</taxon>
        <taxon>Glomeromycetes</taxon>
        <taxon>Glomerales</taxon>
        <taxon>Glomeraceae</taxon>
        <taxon>Funneliformis</taxon>
    </lineage>
</organism>
<feature type="non-terminal residue" evidence="1">
    <location>
        <position position="1"/>
    </location>
</feature>
<comment type="caution">
    <text evidence="1">The sequence shown here is derived from an EMBL/GenBank/DDBJ whole genome shotgun (WGS) entry which is preliminary data.</text>
</comment>
<evidence type="ECO:0000313" key="2">
    <source>
        <dbReference type="Proteomes" id="UP000789570"/>
    </source>
</evidence>
<proteinExistence type="predicted"/>
<accession>A0A9N9NEZ5</accession>
<name>A0A9N9NEZ5_9GLOM</name>
<keyword evidence="2" id="KW-1185">Reference proteome</keyword>
<reference evidence="1" key="1">
    <citation type="submission" date="2021-06" db="EMBL/GenBank/DDBJ databases">
        <authorList>
            <person name="Kallberg Y."/>
            <person name="Tangrot J."/>
            <person name="Rosling A."/>
        </authorList>
    </citation>
    <scope>NUCLEOTIDE SEQUENCE</scope>
    <source>
        <strain evidence="1">UK204</strain>
    </source>
</reference>